<dbReference type="Pfam" id="PF26381">
    <property type="entry name" value="BREX_PglY_5th"/>
    <property type="match status" value="1"/>
</dbReference>
<protein>
    <recommendedName>
        <fullName evidence="5">Phage resistance protein</fullName>
    </recommendedName>
</protein>
<dbReference type="Pfam" id="PF26382">
    <property type="entry name" value="BREX_PglY_6th"/>
    <property type="match status" value="1"/>
</dbReference>
<dbReference type="RefSeq" id="WP_344515381.1">
    <property type="nucleotide sequence ID" value="NZ_BAAAQD010000055.1"/>
</dbReference>
<evidence type="ECO:0000313" key="3">
    <source>
        <dbReference type="EMBL" id="GAA1575606.1"/>
    </source>
</evidence>
<evidence type="ECO:0008006" key="5">
    <source>
        <dbReference type="Google" id="ProtNLM"/>
    </source>
</evidence>
<proteinExistence type="predicted"/>
<sequence>MTLLRDVIKIPERVTDSDFVMRLSEGVSHAQETLREYVVTDNLRDDFVSALGLVGQAVETGRSQAAFLHGSFGAGKSHFMVVLHELLRGNPDARAIAELAGPVADADRWLKGRKVLPLTFHLLGARSLEEAVFSGYRRQIAELEPGAPPPAVHRSDTLLVNATEYRADVGDERFFARLNGASGGGSAGWGNYRGGWDAARYAAAAVQPPGTPDRDRLVSDLTATVFTGAVHSGEYLDIDEGLAVVTQHAKSLGYDVIVLFLDELILWLSQHLSNLEFVNQEGGKLAKFVESADKHRAVPLVSFVARQRDLVEFLGPHVPGAERQAFSDVFRHGRGRFAEITLPDRNLPLIAERRLLRPIGDGKRIIDEAFAAVQRRRDVWDTLVAGNQYGDAGVGSDAAVFRRLYPFSPALVATLVSLSQALQRERTALKVMARLLVAGRDRLRVNDVIGVAELFDELVAKGELPDNPQLKKHFETARTLYRRLRPLVLTYNKQTEATVGALPASHQVHADDKLVKTLLLAALVPDVPALTNLTAARLNALNYGSMVSPIIGSEPPMVLQRLRELAVHIPEIQIGEGTDPVIRLELSEVDYTVLIERVPTTEDTPGARRRLIRELVCAELGITAPDGMFAAQQQPREWRGRRHHVDVVFANVRDPNELPEAEAAAVGGRWRIVVDYPFDDEIHTRRSDSARIRSIGGHLDSQTLFWLPYFLTDDRLGLVGTLVKLNYLLAGGGDDRLYTLASDFSPAERAQAKAMLEQQLRATRVRVVDCLKQAYGVIRAQPADVVDDPDPVLQTIARGFTPAKPIGGTLRAAFDHLTGQMLAWVYPGTPNLPEDEALVPIVLLRKILEYVQRAVADPARRVTIEQADRRSVRRVVNPLRLGECTDEGIYTVNPTYLWWSAHFLKEAKAAEGASDRFPVTLLRRLTDSPQPRGLDRMVQHLLIAVFALDQDLSWYRDDTKIQSPALDNITDDMELRIDRRPDDTKWKAALATVNGLTPLRPASRLSAANLARFGATVREYARQAAPDVRELVKGLESHADQLGIDRTTPVSRLATAKRVAALLDEIVNEHDDVVLVEVLANPNLGDVDAITASKYLVEGKTQTDELARTSWHLLSTVAGLQDARAEEARVLLDKLADSARREQLHADLAEALRTAVREATDLLAQMLPPPPPLPPVVTPPVVTPPAVDPPVVDPPVVDPPVVPPLVRTGGEADVSDDASFDKAVASLRRFRDEHPGRRIRLEWSVE</sequence>
<dbReference type="InterPro" id="IPR058747">
    <property type="entry name" value="PglY_C"/>
</dbReference>
<reference evidence="3 4" key="1">
    <citation type="journal article" date="2019" name="Int. J. Syst. Evol. Microbiol.">
        <title>The Global Catalogue of Microorganisms (GCM) 10K type strain sequencing project: providing services to taxonomists for standard genome sequencing and annotation.</title>
        <authorList>
            <consortium name="The Broad Institute Genomics Platform"/>
            <consortium name="The Broad Institute Genome Sequencing Center for Infectious Disease"/>
            <person name="Wu L."/>
            <person name="Ma J."/>
        </authorList>
    </citation>
    <scope>NUCLEOTIDE SEQUENCE [LARGE SCALE GENOMIC DNA]</scope>
    <source>
        <strain evidence="3 4">JCM 15933</strain>
    </source>
</reference>
<evidence type="ECO:0000313" key="4">
    <source>
        <dbReference type="Proteomes" id="UP001501470"/>
    </source>
</evidence>
<feature type="domain" description="ATPase PglY 5th" evidence="1">
    <location>
        <begin position="844"/>
        <end position="947"/>
    </location>
</feature>
<dbReference type="EMBL" id="BAAAQD010000055">
    <property type="protein sequence ID" value="GAA1575606.1"/>
    <property type="molecule type" value="Genomic_DNA"/>
</dbReference>
<feature type="domain" description="ATPase PglY C-terminal" evidence="2">
    <location>
        <begin position="1001"/>
        <end position="1165"/>
    </location>
</feature>
<gene>
    <name evidence="3" type="ORF">GCM10009827_116810</name>
</gene>
<comment type="caution">
    <text evidence="3">The sequence shown here is derived from an EMBL/GenBank/DDBJ whole genome shotgun (WGS) entry which is preliminary data.</text>
</comment>
<name>A0ABN2DEF7_9ACTN</name>
<keyword evidence="4" id="KW-1185">Reference proteome</keyword>
<evidence type="ECO:0000259" key="2">
    <source>
        <dbReference type="Pfam" id="PF26382"/>
    </source>
</evidence>
<accession>A0ABN2DEF7</accession>
<dbReference type="InterPro" id="IPR058748">
    <property type="entry name" value="PglY_5th"/>
</dbReference>
<organism evidence="3 4">
    <name type="scientific">Dactylosporangium maewongense</name>
    <dbReference type="NCBI Taxonomy" id="634393"/>
    <lineage>
        <taxon>Bacteria</taxon>
        <taxon>Bacillati</taxon>
        <taxon>Actinomycetota</taxon>
        <taxon>Actinomycetes</taxon>
        <taxon>Micromonosporales</taxon>
        <taxon>Micromonosporaceae</taxon>
        <taxon>Dactylosporangium</taxon>
    </lineage>
</organism>
<evidence type="ECO:0000259" key="1">
    <source>
        <dbReference type="Pfam" id="PF26381"/>
    </source>
</evidence>
<dbReference type="Proteomes" id="UP001501470">
    <property type="component" value="Unassembled WGS sequence"/>
</dbReference>